<dbReference type="OrthoDB" id="6262731at2759"/>
<gene>
    <name evidence="1" type="ORF">CLUMA_CG020249</name>
</gene>
<dbReference type="STRING" id="568069.A0A1J1J724"/>
<evidence type="ECO:0000313" key="2">
    <source>
        <dbReference type="Proteomes" id="UP000183832"/>
    </source>
</evidence>
<sequence length="191" mass="22190">MEDAIPDHREALKKNHNKTDLVARWVIPIKGKLYDIEFEHGIISGKRVIWINGKDILRRDMMYRLVGEDTFFVEGKRCIIHIFPSSGFKYTYKLFIDGLECEIYNQTQSKILKTWEIKINDKNYRVVLEKDTLNTYLNGDLRDEKPEFVDGGTDTQFTEDGHIFIVSARSGNRNEPICYKLAVNGAVQEVV</sequence>
<organism evidence="1 2">
    <name type="scientific">Clunio marinus</name>
    <dbReference type="NCBI Taxonomy" id="568069"/>
    <lineage>
        <taxon>Eukaryota</taxon>
        <taxon>Metazoa</taxon>
        <taxon>Ecdysozoa</taxon>
        <taxon>Arthropoda</taxon>
        <taxon>Hexapoda</taxon>
        <taxon>Insecta</taxon>
        <taxon>Pterygota</taxon>
        <taxon>Neoptera</taxon>
        <taxon>Endopterygota</taxon>
        <taxon>Diptera</taxon>
        <taxon>Nematocera</taxon>
        <taxon>Chironomoidea</taxon>
        <taxon>Chironomidae</taxon>
        <taxon>Clunio</taxon>
    </lineage>
</organism>
<dbReference type="InterPro" id="IPR038513">
    <property type="entry name" value="FAIM1_dom_sf"/>
</dbReference>
<dbReference type="Pfam" id="PF06905">
    <property type="entry name" value="FAIM1"/>
    <property type="match status" value="1"/>
</dbReference>
<proteinExistence type="predicted"/>
<dbReference type="Proteomes" id="UP000183832">
    <property type="component" value="Unassembled WGS sequence"/>
</dbReference>
<dbReference type="PANTHER" id="PTHR13088">
    <property type="entry name" value="FAS APOPTOTIC INHIBITORY MOLECULE FAIM"/>
    <property type="match status" value="1"/>
</dbReference>
<dbReference type="Gene3D" id="2.40.128.180">
    <property type="match status" value="2"/>
</dbReference>
<name>A0A1J1J724_9DIPT</name>
<protein>
    <submittedName>
        <fullName evidence="1">CLUMA_CG020249, isoform A</fullName>
    </submittedName>
</protein>
<evidence type="ECO:0000313" key="1">
    <source>
        <dbReference type="EMBL" id="CRL07270.1"/>
    </source>
</evidence>
<dbReference type="GO" id="GO:1902042">
    <property type="term" value="P:negative regulation of extrinsic apoptotic signaling pathway via death domain receptors"/>
    <property type="evidence" value="ECO:0007669"/>
    <property type="project" value="TreeGrafter"/>
</dbReference>
<accession>A0A1J1J724</accession>
<reference evidence="1 2" key="1">
    <citation type="submission" date="2015-04" db="EMBL/GenBank/DDBJ databases">
        <authorList>
            <person name="Syromyatnikov M.Y."/>
            <person name="Popov V.N."/>
        </authorList>
    </citation>
    <scope>NUCLEOTIDE SEQUENCE [LARGE SCALE GENOMIC DNA]</scope>
</reference>
<dbReference type="AlphaFoldDB" id="A0A1J1J724"/>
<dbReference type="PANTHER" id="PTHR13088:SF3">
    <property type="entry name" value="FAS APOPTOTIC INHIBITORY MOLECULE 1"/>
    <property type="match status" value="1"/>
</dbReference>
<keyword evidence="2" id="KW-1185">Reference proteome</keyword>
<dbReference type="InterPro" id="IPR010695">
    <property type="entry name" value="FAIM1"/>
</dbReference>
<dbReference type="EMBL" id="CVRI01000070">
    <property type="protein sequence ID" value="CRL07270.1"/>
    <property type="molecule type" value="Genomic_DNA"/>
</dbReference>